<dbReference type="EMBL" id="CP081303">
    <property type="protein sequence ID" value="QZE14340.1"/>
    <property type="molecule type" value="Genomic_DNA"/>
</dbReference>
<dbReference type="Proteomes" id="UP000826212">
    <property type="component" value="Chromosome"/>
</dbReference>
<evidence type="ECO:0000313" key="2">
    <source>
        <dbReference type="Proteomes" id="UP000826212"/>
    </source>
</evidence>
<evidence type="ECO:0000313" key="1">
    <source>
        <dbReference type="EMBL" id="QZE14340.1"/>
    </source>
</evidence>
<sequence length="179" mass="20520">MCREIDINRCISIGYIMRTHGLQGEVIIKFNPAYGETFEEIESLFLEIEGGLVPFLIEEDSLRYRTGETANISFKSYQNVDLVDPYVGCKIFVFNEDVIIDEEITDFSILEGYHITDTQKDINGEVIRVEDFSGNIILSIEVDGEEVMVPFNTEIVKQILHEQRLIHLDIPEGLLDLNE</sequence>
<gene>
    <name evidence="1" type="ORF">K4L44_00080</name>
</gene>
<keyword evidence="2" id="KW-1185">Reference proteome</keyword>
<proteinExistence type="predicted"/>
<organism evidence="1 2">
    <name type="scientific">Halosquirtibacter laminarini</name>
    <dbReference type="NCBI Taxonomy" id="3374600"/>
    <lineage>
        <taxon>Bacteria</taxon>
        <taxon>Pseudomonadati</taxon>
        <taxon>Bacteroidota</taxon>
        <taxon>Bacteroidia</taxon>
        <taxon>Marinilabiliales</taxon>
        <taxon>Prolixibacteraceae</taxon>
        <taxon>Halosquirtibacter</taxon>
    </lineage>
</organism>
<name>A0AC61NJ96_9BACT</name>
<accession>A0AC61NJ96</accession>
<protein>
    <submittedName>
        <fullName evidence="1">Uncharacterized protein</fullName>
    </submittedName>
</protein>
<reference evidence="1" key="1">
    <citation type="submission" date="2021-08" db="EMBL/GenBank/DDBJ databases">
        <title>Novel anaerobic bacterium isolated from sea squirt in East Sea, Republic of Korea.</title>
        <authorList>
            <person name="Nguyen T.H."/>
            <person name="Li Z."/>
            <person name="Lee Y.-J."/>
            <person name="Ko J."/>
            <person name="Kim S.-G."/>
        </authorList>
    </citation>
    <scope>NUCLEOTIDE SEQUENCE</scope>
    <source>
        <strain evidence="1">KCTC 25031</strain>
    </source>
</reference>